<name>A0A8R1TLN4_ONCVO</name>
<keyword evidence="2" id="KW-1185">Reference proteome</keyword>
<reference evidence="1" key="2">
    <citation type="submission" date="2022-06" db="UniProtKB">
        <authorList>
            <consortium name="EnsemblMetazoa"/>
        </authorList>
    </citation>
    <scope>IDENTIFICATION</scope>
</reference>
<protein>
    <submittedName>
        <fullName evidence="1">Uncharacterized protein</fullName>
    </submittedName>
</protein>
<evidence type="ECO:0000313" key="2">
    <source>
        <dbReference type="Proteomes" id="UP000024404"/>
    </source>
</evidence>
<proteinExistence type="predicted"/>
<dbReference type="Proteomes" id="UP000024404">
    <property type="component" value="Unassembled WGS sequence"/>
</dbReference>
<sequence>MECQHDEKHVLNNSFANLETSKKNKIPHVYLEKKVSGYQ</sequence>
<dbReference type="AlphaFoldDB" id="A0A8R1TLN4"/>
<evidence type="ECO:0000313" key="1">
    <source>
        <dbReference type="EnsemblMetazoa" id="OVOC12184.1"/>
    </source>
</evidence>
<dbReference type="EMBL" id="CMVM020000401">
    <property type="status" value="NOT_ANNOTATED_CDS"/>
    <property type="molecule type" value="Genomic_DNA"/>
</dbReference>
<dbReference type="EnsemblMetazoa" id="OVOC12184.1">
    <property type="protein sequence ID" value="OVOC12184.1"/>
    <property type="gene ID" value="WBGene00248993"/>
</dbReference>
<reference evidence="2" key="1">
    <citation type="submission" date="2013-10" db="EMBL/GenBank/DDBJ databases">
        <title>Genome sequencing of Onchocerca volvulus.</title>
        <authorList>
            <person name="Cotton J."/>
            <person name="Tsai J."/>
            <person name="Stanley E."/>
            <person name="Tracey A."/>
            <person name="Holroyd N."/>
            <person name="Lustigman S."/>
            <person name="Berriman M."/>
        </authorList>
    </citation>
    <scope>NUCLEOTIDE SEQUENCE</scope>
</reference>
<organism evidence="1 2">
    <name type="scientific">Onchocerca volvulus</name>
    <dbReference type="NCBI Taxonomy" id="6282"/>
    <lineage>
        <taxon>Eukaryota</taxon>
        <taxon>Metazoa</taxon>
        <taxon>Ecdysozoa</taxon>
        <taxon>Nematoda</taxon>
        <taxon>Chromadorea</taxon>
        <taxon>Rhabditida</taxon>
        <taxon>Spirurina</taxon>
        <taxon>Spiruromorpha</taxon>
        <taxon>Filarioidea</taxon>
        <taxon>Onchocercidae</taxon>
        <taxon>Onchocerca</taxon>
    </lineage>
</organism>
<accession>A0A8R1TLN4</accession>